<gene>
    <name evidence="11" type="ORF">COMA2_80150</name>
</gene>
<dbReference type="OrthoDB" id="9795716at2"/>
<evidence type="ECO:0000256" key="8">
    <source>
        <dbReference type="ARBA" id="ARBA00023064"/>
    </source>
</evidence>
<dbReference type="RefSeq" id="WP_090902053.1">
    <property type="nucleotide sequence ID" value="NZ_CZPZ01000035.1"/>
</dbReference>
<keyword evidence="7 10" id="KW-0067">ATP-binding</keyword>
<dbReference type="GO" id="GO:0046316">
    <property type="term" value="F:gluconokinase activity"/>
    <property type="evidence" value="ECO:0007669"/>
    <property type="project" value="UniProtKB-EC"/>
</dbReference>
<dbReference type="STRING" id="1742973.COMA2_80150"/>
<comment type="pathway">
    <text evidence="1">Carbohydrate acid metabolism.</text>
</comment>
<name>A0A0S4LR23_9BACT</name>
<evidence type="ECO:0000256" key="5">
    <source>
        <dbReference type="ARBA" id="ARBA00022741"/>
    </source>
</evidence>
<dbReference type="Gene3D" id="3.40.50.300">
    <property type="entry name" value="P-loop containing nucleotide triphosphate hydrolases"/>
    <property type="match status" value="1"/>
</dbReference>
<dbReference type="Proteomes" id="UP000198736">
    <property type="component" value="Unassembled WGS sequence"/>
</dbReference>
<evidence type="ECO:0000256" key="2">
    <source>
        <dbReference type="ARBA" id="ARBA00008420"/>
    </source>
</evidence>
<dbReference type="CDD" id="cd02021">
    <property type="entry name" value="GntK"/>
    <property type="match status" value="1"/>
</dbReference>
<keyword evidence="4 10" id="KW-0808">Transferase</keyword>
<evidence type="ECO:0000256" key="1">
    <source>
        <dbReference type="ARBA" id="ARBA00004761"/>
    </source>
</evidence>
<evidence type="ECO:0000313" key="11">
    <source>
        <dbReference type="EMBL" id="CUS39727.1"/>
    </source>
</evidence>
<dbReference type="GO" id="GO:0005737">
    <property type="term" value="C:cytoplasm"/>
    <property type="evidence" value="ECO:0007669"/>
    <property type="project" value="TreeGrafter"/>
</dbReference>
<accession>A0A0S4LR23</accession>
<dbReference type="InterPro" id="IPR031322">
    <property type="entry name" value="Shikimate/glucono_kinase"/>
</dbReference>
<dbReference type="GO" id="GO:0019521">
    <property type="term" value="P:D-gluconate metabolic process"/>
    <property type="evidence" value="ECO:0007669"/>
    <property type="project" value="UniProtKB-KW"/>
</dbReference>
<dbReference type="NCBIfam" id="TIGR01313">
    <property type="entry name" value="therm_gnt_kin"/>
    <property type="match status" value="1"/>
</dbReference>
<keyword evidence="12" id="KW-1185">Reference proteome</keyword>
<protein>
    <recommendedName>
        <fullName evidence="3 10">Gluconokinase</fullName>
        <ecNumber evidence="3 10">2.7.1.12</ecNumber>
    </recommendedName>
</protein>
<dbReference type="PANTHER" id="PTHR43442:SF3">
    <property type="entry name" value="GLUCONOKINASE-RELATED"/>
    <property type="match status" value="1"/>
</dbReference>
<keyword evidence="5 10" id="KW-0547">Nucleotide-binding</keyword>
<reference evidence="12" key="1">
    <citation type="submission" date="2015-10" db="EMBL/GenBank/DDBJ databases">
        <authorList>
            <person name="Luecker S."/>
            <person name="Luecker S."/>
        </authorList>
    </citation>
    <scope>NUCLEOTIDE SEQUENCE [LARGE SCALE GENOMIC DNA]</scope>
</reference>
<dbReference type="SUPFAM" id="SSF52540">
    <property type="entry name" value="P-loop containing nucleoside triphosphate hydrolases"/>
    <property type="match status" value="1"/>
</dbReference>
<proteinExistence type="inferred from homology"/>
<evidence type="ECO:0000256" key="9">
    <source>
        <dbReference type="ARBA" id="ARBA00048090"/>
    </source>
</evidence>
<dbReference type="InterPro" id="IPR006001">
    <property type="entry name" value="Therm_gnt_kin"/>
</dbReference>
<evidence type="ECO:0000313" key="12">
    <source>
        <dbReference type="Proteomes" id="UP000198736"/>
    </source>
</evidence>
<evidence type="ECO:0000256" key="10">
    <source>
        <dbReference type="RuleBase" id="RU363066"/>
    </source>
</evidence>
<evidence type="ECO:0000256" key="7">
    <source>
        <dbReference type="ARBA" id="ARBA00022840"/>
    </source>
</evidence>
<dbReference type="Pfam" id="PF01202">
    <property type="entry name" value="SKI"/>
    <property type="match status" value="1"/>
</dbReference>
<dbReference type="GO" id="GO:0005524">
    <property type="term" value="F:ATP binding"/>
    <property type="evidence" value="ECO:0007669"/>
    <property type="project" value="UniProtKB-KW"/>
</dbReference>
<dbReference type="EC" id="2.7.1.12" evidence="3 10"/>
<comment type="similarity">
    <text evidence="2 10">Belongs to the gluconokinase GntK/GntV family.</text>
</comment>
<evidence type="ECO:0000256" key="4">
    <source>
        <dbReference type="ARBA" id="ARBA00022679"/>
    </source>
</evidence>
<sequence length="182" mass="20753">MPRGAAAGTCVVVVFGVSGSGKSRIGAALAKSLRWTFYDADDFLGRKNRAKLQRGIPLTDRDRWPWLNRLRRTIKHCLTEHHSMILACSALKRSYRRHLRIADRVMFVYLKVKPALVERRLRQRTGHFMNPDLLQSQFAALEEPRDDAIVVNAARKPRDIVSGLRRQLISQGCSPAQRVSHE</sequence>
<evidence type="ECO:0000256" key="3">
    <source>
        <dbReference type="ARBA" id="ARBA00012054"/>
    </source>
</evidence>
<organism evidence="11 12">
    <name type="scientific">Candidatus Nitrospira nitrificans</name>
    <dbReference type="NCBI Taxonomy" id="1742973"/>
    <lineage>
        <taxon>Bacteria</taxon>
        <taxon>Pseudomonadati</taxon>
        <taxon>Nitrospirota</taxon>
        <taxon>Nitrospiria</taxon>
        <taxon>Nitrospirales</taxon>
        <taxon>Nitrospiraceae</taxon>
        <taxon>Nitrospira</taxon>
    </lineage>
</organism>
<dbReference type="InterPro" id="IPR027417">
    <property type="entry name" value="P-loop_NTPase"/>
</dbReference>
<dbReference type="FunFam" id="3.40.50.300:FF:000522">
    <property type="entry name" value="Gluconokinase"/>
    <property type="match status" value="1"/>
</dbReference>
<dbReference type="PANTHER" id="PTHR43442">
    <property type="entry name" value="GLUCONOKINASE-RELATED"/>
    <property type="match status" value="1"/>
</dbReference>
<dbReference type="AlphaFoldDB" id="A0A0S4LR23"/>
<keyword evidence="6 10" id="KW-0418">Kinase</keyword>
<evidence type="ECO:0000256" key="6">
    <source>
        <dbReference type="ARBA" id="ARBA00022777"/>
    </source>
</evidence>
<dbReference type="EMBL" id="CZPZ01000035">
    <property type="protein sequence ID" value="CUS39727.1"/>
    <property type="molecule type" value="Genomic_DNA"/>
</dbReference>
<comment type="catalytic activity">
    <reaction evidence="9 10">
        <text>D-gluconate + ATP = 6-phospho-D-gluconate + ADP + H(+)</text>
        <dbReference type="Rhea" id="RHEA:19433"/>
        <dbReference type="ChEBI" id="CHEBI:15378"/>
        <dbReference type="ChEBI" id="CHEBI:18391"/>
        <dbReference type="ChEBI" id="CHEBI:30616"/>
        <dbReference type="ChEBI" id="CHEBI:58759"/>
        <dbReference type="ChEBI" id="CHEBI:456216"/>
        <dbReference type="EC" id="2.7.1.12"/>
    </reaction>
</comment>
<keyword evidence="8" id="KW-0311">Gluconate utilization</keyword>